<sequence length="127" mass="14632">MSEKLQNLLEDFIKEAKLESVAAGIVDFDGKELAYAIHGTFDREFNSQRAASVFAMVVNFMNKTLGGIHFEEDEVEEVLVTSRHGYFLLEVIKTEKCFQGVAISKEEDFNRIRDLMKKYKPMFLEIL</sequence>
<protein>
    <recommendedName>
        <fullName evidence="2">Roadblock/LAMTOR2 domain-containing protein</fullName>
    </recommendedName>
</protein>
<accession>A0A445N340</accession>
<dbReference type="AlphaFoldDB" id="A0A445N340"/>
<name>A0A445N340_9BACT</name>
<proteinExistence type="predicted"/>
<reference evidence="1" key="1">
    <citation type="submission" date="2018-01" db="EMBL/GenBank/DDBJ databases">
        <authorList>
            <person name="Regsiter A."/>
            <person name="William W."/>
        </authorList>
    </citation>
    <scope>NUCLEOTIDE SEQUENCE</scope>
    <source>
        <strain evidence="1">TRIP AH-1</strain>
    </source>
</reference>
<organism evidence="1">
    <name type="scientific">uncultured Desulfobacterium sp</name>
    <dbReference type="NCBI Taxonomy" id="201089"/>
    <lineage>
        <taxon>Bacteria</taxon>
        <taxon>Pseudomonadati</taxon>
        <taxon>Thermodesulfobacteriota</taxon>
        <taxon>Desulfobacteria</taxon>
        <taxon>Desulfobacterales</taxon>
        <taxon>Desulfobacteriaceae</taxon>
        <taxon>Desulfobacterium</taxon>
        <taxon>environmental samples</taxon>
    </lineage>
</organism>
<evidence type="ECO:0000313" key="1">
    <source>
        <dbReference type="EMBL" id="SPD76118.1"/>
    </source>
</evidence>
<evidence type="ECO:0008006" key="2">
    <source>
        <dbReference type="Google" id="ProtNLM"/>
    </source>
</evidence>
<dbReference type="EMBL" id="OJIN01000230">
    <property type="protein sequence ID" value="SPD76118.1"/>
    <property type="molecule type" value="Genomic_DNA"/>
</dbReference>
<gene>
    <name evidence="1" type="ORF">PITCH_A840004</name>
</gene>
<dbReference type="SUPFAM" id="SSF103196">
    <property type="entry name" value="Roadblock/LC7 domain"/>
    <property type="match status" value="1"/>
</dbReference>